<dbReference type="AlphaFoldDB" id="A0A6L7IQE0"/>
<dbReference type="PROSITE" id="PS51257">
    <property type="entry name" value="PROKAR_LIPOPROTEIN"/>
    <property type="match status" value="1"/>
</dbReference>
<dbReference type="KEGG" id="egd:GS424_007250"/>
<proteinExistence type="predicted"/>
<name>A0A6L7IQE0_9ACTN</name>
<evidence type="ECO:0000313" key="1">
    <source>
        <dbReference type="EMBL" id="QOS69624.1"/>
    </source>
</evidence>
<sequence length="235" mass="24802">MRKFKAIARYQMADVLFSMGVFFIVFAACFSLGWAIISFAGEGGAPFQGMYLWMCVFLVLCGTMSYSIDFKFALQCGVTRAQAFLSTSLSFAAVAAAFALVDQLLLAVLPLWRLQSLVAQYGDGYGLGPVGFLWTLLLNLAIAFLSYAIIVLQGRVGKRPFLAGLLAVGLLAFVLVPTLFAVVPGAADAVGGIVLAALGFTSAGVNLAYPIALFAAVAALGALAAYLLARRAEVR</sequence>
<organism evidence="1 2">
    <name type="scientific">Eggerthella guodeyinii</name>
    <dbReference type="NCBI Taxonomy" id="2690837"/>
    <lineage>
        <taxon>Bacteria</taxon>
        <taxon>Bacillati</taxon>
        <taxon>Actinomycetota</taxon>
        <taxon>Coriobacteriia</taxon>
        <taxon>Eggerthellales</taxon>
        <taxon>Eggerthellaceae</taxon>
        <taxon>Eggerthella</taxon>
    </lineage>
</organism>
<dbReference type="RefSeq" id="WP_160941768.1">
    <property type="nucleotide sequence ID" value="NZ_CP063310.1"/>
</dbReference>
<dbReference type="EMBL" id="CP063310">
    <property type="protein sequence ID" value="QOS69624.1"/>
    <property type="molecule type" value="Genomic_DNA"/>
</dbReference>
<gene>
    <name evidence="1" type="ORF">GS424_007250</name>
</gene>
<protein>
    <submittedName>
        <fullName evidence="1">Uncharacterized protein</fullName>
    </submittedName>
</protein>
<accession>A0A6L7IQE0</accession>
<reference evidence="1 2" key="1">
    <citation type="submission" date="2020-10" db="EMBL/GenBank/DDBJ databases">
        <title>Eggerthella sp. nov., isolated from human feces.</title>
        <authorList>
            <person name="Yajun G."/>
        </authorList>
    </citation>
    <scope>NUCLEOTIDE SEQUENCE [LARGE SCALE GENOMIC DNA]</scope>
    <source>
        <strain evidence="1 2">HF-1101</strain>
    </source>
</reference>
<dbReference type="Proteomes" id="UP000478463">
    <property type="component" value="Chromosome"/>
</dbReference>
<evidence type="ECO:0000313" key="2">
    <source>
        <dbReference type="Proteomes" id="UP000478463"/>
    </source>
</evidence>